<dbReference type="InterPro" id="IPR027417">
    <property type="entry name" value="P-loop_NTPase"/>
</dbReference>
<accession>A0ABD2I518</accession>
<dbReference type="Proteomes" id="UP001620626">
    <property type="component" value="Unassembled WGS sequence"/>
</dbReference>
<dbReference type="AlphaFoldDB" id="A0ABD2I518"/>
<dbReference type="SUPFAM" id="SSF52540">
    <property type="entry name" value="P-loop containing nucleoside triphosphate hydrolases"/>
    <property type="match status" value="1"/>
</dbReference>
<gene>
    <name evidence="1" type="ORF">niasHT_036594</name>
</gene>
<reference evidence="1 2" key="1">
    <citation type="submission" date="2024-10" db="EMBL/GenBank/DDBJ databases">
        <authorList>
            <person name="Kim D."/>
        </authorList>
    </citation>
    <scope>NUCLEOTIDE SEQUENCE [LARGE SCALE GENOMIC DNA]</scope>
    <source>
        <strain evidence="1">BH-2024</strain>
    </source>
</reference>
<comment type="caution">
    <text evidence="1">The sequence shown here is derived from an EMBL/GenBank/DDBJ whole genome shotgun (WGS) entry which is preliminary data.</text>
</comment>
<keyword evidence="2" id="KW-1185">Reference proteome</keyword>
<sequence>MTVTKAQGQTCERLGIDFTEEAFAHGQTYTAFSRATSSDSIRVYAPNKPVDSDGNVLVFRCFCLRAASRGGSLYVCRLQQQQLLLQAKMSEMRNTKQPYPTNKQLREP</sequence>
<evidence type="ECO:0000313" key="1">
    <source>
        <dbReference type="EMBL" id="KAL3075574.1"/>
    </source>
</evidence>
<protein>
    <submittedName>
        <fullName evidence="1">Uncharacterized protein</fullName>
    </submittedName>
</protein>
<proteinExistence type="predicted"/>
<organism evidence="1 2">
    <name type="scientific">Heterodera trifolii</name>
    <dbReference type="NCBI Taxonomy" id="157864"/>
    <lineage>
        <taxon>Eukaryota</taxon>
        <taxon>Metazoa</taxon>
        <taxon>Ecdysozoa</taxon>
        <taxon>Nematoda</taxon>
        <taxon>Chromadorea</taxon>
        <taxon>Rhabditida</taxon>
        <taxon>Tylenchina</taxon>
        <taxon>Tylenchomorpha</taxon>
        <taxon>Tylenchoidea</taxon>
        <taxon>Heteroderidae</taxon>
        <taxon>Heteroderinae</taxon>
        <taxon>Heterodera</taxon>
    </lineage>
</organism>
<evidence type="ECO:0000313" key="2">
    <source>
        <dbReference type="Proteomes" id="UP001620626"/>
    </source>
</evidence>
<name>A0ABD2I518_9BILA</name>
<dbReference type="EMBL" id="JBICBT010001271">
    <property type="protein sequence ID" value="KAL3075574.1"/>
    <property type="molecule type" value="Genomic_DNA"/>
</dbReference>